<comment type="caution">
    <text evidence="1">The sequence shown here is derived from an EMBL/GenBank/DDBJ whole genome shotgun (WGS) entry which is preliminary data.</text>
</comment>
<dbReference type="RefSeq" id="WP_209676669.1">
    <property type="nucleotide sequence ID" value="NZ_JAGIOI010000001.1"/>
</dbReference>
<keyword evidence="2" id="KW-1185">Reference proteome</keyword>
<organism evidence="1 2">
    <name type="scientific">Arthrobacter stackebrandtii</name>
    <dbReference type="NCBI Taxonomy" id="272161"/>
    <lineage>
        <taxon>Bacteria</taxon>
        <taxon>Bacillati</taxon>
        <taxon>Actinomycetota</taxon>
        <taxon>Actinomycetes</taxon>
        <taxon>Micrococcales</taxon>
        <taxon>Micrococcaceae</taxon>
        <taxon>Arthrobacter</taxon>
    </lineage>
</organism>
<accession>A0ABS4YRT4</accession>
<evidence type="ECO:0000313" key="2">
    <source>
        <dbReference type="Proteomes" id="UP000711614"/>
    </source>
</evidence>
<dbReference type="EMBL" id="JAGIOI010000001">
    <property type="protein sequence ID" value="MBP2411511.1"/>
    <property type="molecule type" value="Genomic_DNA"/>
</dbReference>
<sequence>MVGARRKPALIGSLIRGHWKIESGLQWPDVTWREDSIQIREDNSPHVMEFLRNIAIAIMYLEGEPHHAKATRAAHNYPHLALKLAGPNINQPTLQVPWESWGPAKPV</sequence>
<gene>
    <name evidence="1" type="ORF">JOF48_000310</name>
</gene>
<protein>
    <submittedName>
        <fullName evidence="1">Uncharacterized protein</fullName>
    </submittedName>
</protein>
<dbReference type="Proteomes" id="UP000711614">
    <property type="component" value="Unassembled WGS sequence"/>
</dbReference>
<evidence type="ECO:0000313" key="1">
    <source>
        <dbReference type="EMBL" id="MBP2411511.1"/>
    </source>
</evidence>
<name>A0ABS4YRT4_9MICC</name>
<reference evidence="1 2" key="1">
    <citation type="submission" date="2021-03" db="EMBL/GenBank/DDBJ databases">
        <title>Sequencing the genomes of 1000 actinobacteria strains.</title>
        <authorList>
            <person name="Klenk H.-P."/>
        </authorList>
    </citation>
    <scope>NUCLEOTIDE SEQUENCE [LARGE SCALE GENOMIC DNA]</scope>
    <source>
        <strain evidence="1 2">DSM 16005</strain>
    </source>
</reference>
<proteinExistence type="predicted"/>